<dbReference type="PROSITE" id="PS50808">
    <property type="entry name" value="ZF_BED"/>
    <property type="match status" value="1"/>
</dbReference>
<feature type="region of interest" description="Disordered" evidence="7">
    <location>
        <begin position="261"/>
        <end position="294"/>
    </location>
</feature>
<dbReference type="GO" id="GO:0008270">
    <property type="term" value="F:zinc ion binding"/>
    <property type="evidence" value="ECO:0007669"/>
    <property type="project" value="UniProtKB-KW"/>
</dbReference>
<dbReference type="SMART" id="SM00355">
    <property type="entry name" value="ZnF_C2H2"/>
    <property type="match status" value="2"/>
</dbReference>
<keyword evidence="3 6" id="KW-0863">Zinc-finger</keyword>
<feature type="domain" description="C2H2-type" evidence="8">
    <location>
        <begin position="43"/>
        <end position="71"/>
    </location>
</feature>
<evidence type="ECO:0000259" key="9">
    <source>
        <dbReference type="PROSITE" id="PS50808"/>
    </source>
</evidence>
<dbReference type="EMBL" id="JAULSN010000003">
    <property type="protein sequence ID" value="KAK3376937.1"/>
    <property type="molecule type" value="Genomic_DNA"/>
</dbReference>
<dbReference type="GO" id="GO:0005634">
    <property type="term" value="C:nucleus"/>
    <property type="evidence" value="ECO:0007669"/>
    <property type="project" value="UniProtKB-SubCell"/>
</dbReference>
<dbReference type="CDD" id="cd20908">
    <property type="entry name" value="SUF4-like"/>
    <property type="match status" value="1"/>
</dbReference>
<dbReference type="Gene3D" id="3.30.160.60">
    <property type="entry name" value="Classic Zinc Finger"/>
    <property type="match status" value="1"/>
</dbReference>
<dbReference type="InterPro" id="IPR036236">
    <property type="entry name" value="Znf_C2H2_sf"/>
</dbReference>
<evidence type="ECO:0000256" key="3">
    <source>
        <dbReference type="ARBA" id="ARBA00022771"/>
    </source>
</evidence>
<reference evidence="10" key="2">
    <citation type="submission" date="2023-06" db="EMBL/GenBank/DDBJ databases">
        <authorList>
            <consortium name="Lawrence Berkeley National Laboratory"/>
            <person name="Haridas S."/>
            <person name="Hensen N."/>
            <person name="Bonometti L."/>
            <person name="Westerberg I."/>
            <person name="Brannstrom I.O."/>
            <person name="Guillou S."/>
            <person name="Cros-Aarteil S."/>
            <person name="Calhoun S."/>
            <person name="Kuo A."/>
            <person name="Mondo S."/>
            <person name="Pangilinan J."/>
            <person name="Riley R."/>
            <person name="Labutti K."/>
            <person name="Andreopoulos B."/>
            <person name="Lipzen A."/>
            <person name="Chen C."/>
            <person name="Yanf M."/>
            <person name="Daum C."/>
            <person name="Ng V."/>
            <person name="Clum A."/>
            <person name="Steindorff A."/>
            <person name="Ohm R."/>
            <person name="Martin F."/>
            <person name="Silar P."/>
            <person name="Natvig D."/>
            <person name="Lalanne C."/>
            <person name="Gautier V."/>
            <person name="Ament-Velasquez S.L."/>
            <person name="Kruys A."/>
            <person name="Hutchinson M.I."/>
            <person name="Powell A.J."/>
            <person name="Barry K."/>
            <person name="Miller A.N."/>
            <person name="Grigoriev I.V."/>
            <person name="Debuchy R."/>
            <person name="Gladieux P."/>
            <person name="Thoren M.H."/>
            <person name="Johannesson H."/>
        </authorList>
    </citation>
    <scope>NUCLEOTIDE SEQUENCE</scope>
    <source>
        <strain evidence="10">CBS 958.72</strain>
    </source>
</reference>
<evidence type="ECO:0000313" key="10">
    <source>
        <dbReference type="EMBL" id="KAK3376937.1"/>
    </source>
</evidence>
<evidence type="ECO:0000313" key="11">
    <source>
        <dbReference type="Proteomes" id="UP001287356"/>
    </source>
</evidence>
<dbReference type="Proteomes" id="UP001287356">
    <property type="component" value="Unassembled WGS sequence"/>
</dbReference>
<evidence type="ECO:0000256" key="2">
    <source>
        <dbReference type="ARBA" id="ARBA00022723"/>
    </source>
</evidence>
<feature type="domain" description="BED-type" evidence="9">
    <location>
        <begin position="14"/>
        <end position="73"/>
    </location>
</feature>
<evidence type="ECO:0000256" key="7">
    <source>
        <dbReference type="SAM" id="MobiDB-lite"/>
    </source>
</evidence>
<evidence type="ECO:0000256" key="1">
    <source>
        <dbReference type="ARBA" id="ARBA00004123"/>
    </source>
</evidence>
<comment type="subcellular location">
    <subcellularLocation>
        <location evidence="1">Nucleus</location>
    </subcellularLocation>
</comment>
<gene>
    <name evidence="10" type="ORF">B0T24DRAFT_233065</name>
</gene>
<dbReference type="PANTHER" id="PTHR23215:SF0">
    <property type="entry name" value="BUB3-INTERACTING AND GLEBS MOTIF-CONTAINING PROTEIN ZNF207"/>
    <property type="match status" value="1"/>
</dbReference>
<dbReference type="PROSITE" id="PS50157">
    <property type="entry name" value="ZINC_FINGER_C2H2_2"/>
    <property type="match status" value="1"/>
</dbReference>
<keyword evidence="11" id="KW-1185">Reference proteome</keyword>
<dbReference type="FunFam" id="3.30.160.60:FF:000354">
    <property type="entry name" value="C2H2 finger domain-containing protein"/>
    <property type="match status" value="1"/>
</dbReference>
<name>A0AAE0KIL0_9PEZI</name>
<reference evidence="10" key="1">
    <citation type="journal article" date="2023" name="Mol. Phylogenet. Evol.">
        <title>Genome-scale phylogeny and comparative genomics of the fungal order Sordariales.</title>
        <authorList>
            <person name="Hensen N."/>
            <person name="Bonometti L."/>
            <person name="Westerberg I."/>
            <person name="Brannstrom I.O."/>
            <person name="Guillou S."/>
            <person name="Cros-Aarteil S."/>
            <person name="Calhoun S."/>
            <person name="Haridas S."/>
            <person name="Kuo A."/>
            <person name="Mondo S."/>
            <person name="Pangilinan J."/>
            <person name="Riley R."/>
            <person name="LaButti K."/>
            <person name="Andreopoulos B."/>
            <person name="Lipzen A."/>
            <person name="Chen C."/>
            <person name="Yan M."/>
            <person name="Daum C."/>
            <person name="Ng V."/>
            <person name="Clum A."/>
            <person name="Steindorff A."/>
            <person name="Ohm R.A."/>
            <person name="Martin F."/>
            <person name="Silar P."/>
            <person name="Natvig D.O."/>
            <person name="Lalanne C."/>
            <person name="Gautier V."/>
            <person name="Ament-Velasquez S.L."/>
            <person name="Kruys A."/>
            <person name="Hutchinson M.I."/>
            <person name="Powell A.J."/>
            <person name="Barry K."/>
            <person name="Miller A.N."/>
            <person name="Grigoriev I.V."/>
            <person name="Debuchy R."/>
            <person name="Gladieux P."/>
            <person name="Hiltunen Thoren M."/>
            <person name="Johannesson H."/>
        </authorList>
    </citation>
    <scope>NUCLEOTIDE SEQUENCE</scope>
    <source>
        <strain evidence="10">CBS 958.72</strain>
    </source>
</reference>
<sequence>MPGKKRARIPDVQELLEKPWCYYCEREFEDLKMLISHQKAKHFKCSRCNKRLNTAGGLAVHMTQVHKETLEMVENTIQGREGLEVEIFGMEGVPAEILHEHQRAIVLEYNAKQMERRIATGNPPPGQGGHGSTKRLKTETPEELKARLAEFKAKNAAAKAAAANGGISAEANAGSPGQAYPYPQTAYPPTTMFPPTYPPSISPPPGAQSAFNLPARPTVSAPIPTVLPARPPYYYNASAPSATASAISDDIDEMIRMAEAGIKPPQQQSPAPEGSTEKKGKKEKHVRMVYGTSDASPEERISTLTAYNFVSVGA</sequence>
<dbReference type="SUPFAM" id="SSF57667">
    <property type="entry name" value="beta-beta-alpha zinc fingers"/>
    <property type="match status" value="1"/>
</dbReference>
<organism evidence="10 11">
    <name type="scientific">Lasiosphaeria ovina</name>
    <dbReference type="NCBI Taxonomy" id="92902"/>
    <lineage>
        <taxon>Eukaryota</taxon>
        <taxon>Fungi</taxon>
        <taxon>Dikarya</taxon>
        <taxon>Ascomycota</taxon>
        <taxon>Pezizomycotina</taxon>
        <taxon>Sordariomycetes</taxon>
        <taxon>Sordariomycetidae</taxon>
        <taxon>Sordariales</taxon>
        <taxon>Lasiosphaeriaceae</taxon>
        <taxon>Lasiosphaeria</taxon>
    </lineage>
</organism>
<dbReference type="InterPro" id="IPR003656">
    <property type="entry name" value="Znf_BED"/>
</dbReference>
<dbReference type="AlphaFoldDB" id="A0AAE0KIL0"/>
<dbReference type="PANTHER" id="PTHR23215">
    <property type="entry name" value="ZINC FINGER PROTEIN 207"/>
    <property type="match status" value="1"/>
</dbReference>
<dbReference type="InterPro" id="IPR013087">
    <property type="entry name" value="Znf_C2H2_type"/>
</dbReference>
<keyword evidence="5" id="KW-0539">Nucleus</keyword>
<evidence type="ECO:0000256" key="5">
    <source>
        <dbReference type="ARBA" id="ARBA00023242"/>
    </source>
</evidence>
<comment type="caution">
    <text evidence="10">The sequence shown here is derived from an EMBL/GenBank/DDBJ whole genome shotgun (WGS) entry which is preliminary data.</text>
</comment>
<keyword evidence="2" id="KW-0479">Metal-binding</keyword>
<dbReference type="PROSITE" id="PS00028">
    <property type="entry name" value="ZINC_FINGER_C2H2_1"/>
    <property type="match status" value="1"/>
</dbReference>
<evidence type="ECO:0000256" key="6">
    <source>
        <dbReference type="PROSITE-ProRule" id="PRU00042"/>
    </source>
</evidence>
<dbReference type="GO" id="GO:0003677">
    <property type="term" value="F:DNA binding"/>
    <property type="evidence" value="ECO:0007669"/>
    <property type="project" value="InterPro"/>
</dbReference>
<protein>
    <submittedName>
        <fullName evidence="10">RING-6</fullName>
    </submittedName>
</protein>
<keyword evidence="4" id="KW-0862">Zinc</keyword>
<proteinExistence type="predicted"/>
<accession>A0AAE0KIL0</accession>
<evidence type="ECO:0000259" key="8">
    <source>
        <dbReference type="PROSITE" id="PS50157"/>
    </source>
</evidence>
<evidence type="ECO:0000256" key="4">
    <source>
        <dbReference type="ARBA" id="ARBA00022833"/>
    </source>
</evidence>